<sequence length="131" mass="14187">MSSQFKNISVSAPSSSSGLVNPIPPPPFQKSVNQPKKTTSAGFSGSGILAGGPIEKVKESKKPVEVMTPLQPKILDFNYSRSLGIHNGVRMWMMDDDDDGESGEMLILMNDERNHGKTRKKGETSKAPRTA</sequence>
<name>A0ACB9JXT1_9ASTR</name>
<accession>A0ACB9JXT1</accession>
<keyword evidence="2" id="KW-1185">Reference proteome</keyword>
<reference evidence="1 2" key="2">
    <citation type="journal article" date="2022" name="Mol. Ecol. Resour.">
        <title>The genomes of chicory, endive, great burdock and yacon provide insights into Asteraceae paleo-polyploidization history and plant inulin production.</title>
        <authorList>
            <person name="Fan W."/>
            <person name="Wang S."/>
            <person name="Wang H."/>
            <person name="Wang A."/>
            <person name="Jiang F."/>
            <person name="Liu H."/>
            <person name="Zhao H."/>
            <person name="Xu D."/>
            <person name="Zhang Y."/>
        </authorList>
    </citation>
    <scope>NUCLEOTIDE SEQUENCE [LARGE SCALE GENOMIC DNA]</scope>
    <source>
        <strain evidence="2">cv. Yunnan</strain>
        <tissue evidence="1">Leaves</tissue>
    </source>
</reference>
<reference evidence="2" key="1">
    <citation type="journal article" date="2022" name="Mol. Ecol. Resour.">
        <title>The genomes of chicory, endive, great burdock and yacon provide insights into Asteraceae palaeo-polyploidization history and plant inulin production.</title>
        <authorList>
            <person name="Fan W."/>
            <person name="Wang S."/>
            <person name="Wang H."/>
            <person name="Wang A."/>
            <person name="Jiang F."/>
            <person name="Liu H."/>
            <person name="Zhao H."/>
            <person name="Xu D."/>
            <person name="Zhang Y."/>
        </authorList>
    </citation>
    <scope>NUCLEOTIDE SEQUENCE [LARGE SCALE GENOMIC DNA]</scope>
    <source>
        <strain evidence="2">cv. Yunnan</strain>
    </source>
</reference>
<evidence type="ECO:0000313" key="2">
    <source>
        <dbReference type="Proteomes" id="UP001056120"/>
    </source>
</evidence>
<organism evidence="1 2">
    <name type="scientific">Smallanthus sonchifolius</name>
    <dbReference type="NCBI Taxonomy" id="185202"/>
    <lineage>
        <taxon>Eukaryota</taxon>
        <taxon>Viridiplantae</taxon>
        <taxon>Streptophyta</taxon>
        <taxon>Embryophyta</taxon>
        <taxon>Tracheophyta</taxon>
        <taxon>Spermatophyta</taxon>
        <taxon>Magnoliopsida</taxon>
        <taxon>eudicotyledons</taxon>
        <taxon>Gunneridae</taxon>
        <taxon>Pentapetalae</taxon>
        <taxon>asterids</taxon>
        <taxon>campanulids</taxon>
        <taxon>Asterales</taxon>
        <taxon>Asteraceae</taxon>
        <taxon>Asteroideae</taxon>
        <taxon>Heliantheae alliance</taxon>
        <taxon>Millerieae</taxon>
        <taxon>Smallanthus</taxon>
    </lineage>
</organism>
<gene>
    <name evidence="1" type="ORF">L1987_06234</name>
</gene>
<protein>
    <submittedName>
        <fullName evidence="1">Uncharacterized protein</fullName>
    </submittedName>
</protein>
<proteinExistence type="predicted"/>
<dbReference type="Proteomes" id="UP001056120">
    <property type="component" value="Linkage Group LG02"/>
</dbReference>
<comment type="caution">
    <text evidence="1">The sequence shown here is derived from an EMBL/GenBank/DDBJ whole genome shotgun (WGS) entry which is preliminary data.</text>
</comment>
<evidence type="ECO:0000313" key="1">
    <source>
        <dbReference type="EMBL" id="KAI3824763.1"/>
    </source>
</evidence>
<dbReference type="EMBL" id="CM042019">
    <property type="protein sequence ID" value="KAI3824763.1"/>
    <property type="molecule type" value="Genomic_DNA"/>
</dbReference>